<protein>
    <submittedName>
        <fullName evidence="4">Trypsin-like serine protease</fullName>
    </submittedName>
</protein>
<dbReference type="PANTHER" id="PTHR24252">
    <property type="entry name" value="ACROSIN-RELATED"/>
    <property type="match status" value="1"/>
</dbReference>
<dbReference type="CDD" id="cd00190">
    <property type="entry name" value="Tryp_SPc"/>
    <property type="match status" value="1"/>
</dbReference>
<dbReference type="Gene3D" id="2.40.10.10">
    <property type="entry name" value="Trypsin-like serine proteases"/>
    <property type="match status" value="1"/>
</dbReference>
<dbReference type="EMBL" id="VDES01000002">
    <property type="protein sequence ID" value="MBA1375078.1"/>
    <property type="molecule type" value="Genomic_DNA"/>
</dbReference>
<comment type="caution">
    <text evidence="4">The sequence shown here is derived from an EMBL/GenBank/DDBJ whole genome shotgun (WGS) entry which is preliminary data.</text>
</comment>
<dbReference type="InterPro" id="IPR018114">
    <property type="entry name" value="TRYPSIN_HIS"/>
</dbReference>
<sequence length="493" mass="51538">MILHCTLAGSGRTRTQHAWSWASGRRFLVALLTIAAFCSGWGSGPALAQLGARIVGGVPAPEGELQFQACLSIGRQDGICSCGGTLVSADWVITAAHCVVNQRTGAVAAPDAIRIRLGSVYRDQKGTVVGARQVIAHERYNRSTLENDIALVRLTSPVSLPAVTLEPGTGIPQRVLQVTASPWATVAGWGDMVGSQSVVKVAQALQKAEVPIVDNATCNASMAYLAGPIDDRRICAGLSEGGVDSCNGDSGGPLLLRLDGTRWVQVGIVSYGHEECGKPGHYGVYTRVAAFQPWIARAMGQTNQADAVAARPPAPAPVTPGALGAAPTIVKEAGKNNLAIRIAMSKRDLRLGESFDLTISSPIGGQLLLFDMTANNDLILIFPNPRSKVSNKSGLIRANAPLRIPDATYGFELVASEPRGRGRLLAVVASDLEAFVDAQVRADMAPQSDPAATMRSLDGLLARLGAPIGDGGARGAQGQGGEWALGFADYEVR</sequence>
<dbReference type="PROSITE" id="PS50240">
    <property type="entry name" value="TRYPSIN_DOM"/>
    <property type="match status" value="1"/>
</dbReference>
<dbReference type="FunFam" id="2.40.10.10:FF:000002">
    <property type="entry name" value="Transmembrane protease serine"/>
    <property type="match status" value="1"/>
</dbReference>
<evidence type="ECO:0000259" key="3">
    <source>
        <dbReference type="PROSITE" id="PS50240"/>
    </source>
</evidence>
<dbReference type="SMART" id="SM00020">
    <property type="entry name" value="Tryp_SPc"/>
    <property type="match status" value="1"/>
</dbReference>
<dbReference type="InterPro" id="IPR033116">
    <property type="entry name" value="TRYPSIN_SER"/>
</dbReference>
<proteinExistence type="predicted"/>
<dbReference type="InterPro" id="IPR009003">
    <property type="entry name" value="Peptidase_S1_PA"/>
</dbReference>
<feature type="domain" description="Peptidase S1" evidence="3">
    <location>
        <begin position="54"/>
        <end position="300"/>
    </location>
</feature>
<keyword evidence="1" id="KW-1015">Disulfide bond</keyword>
<dbReference type="PROSITE" id="PS00135">
    <property type="entry name" value="TRYPSIN_SER"/>
    <property type="match status" value="1"/>
</dbReference>
<keyword evidence="2" id="KW-0378">Hydrolase</keyword>
<dbReference type="AlphaFoldDB" id="A0A7V8RES5"/>
<dbReference type="InterPro" id="IPR001254">
    <property type="entry name" value="Trypsin_dom"/>
</dbReference>
<dbReference type="SUPFAM" id="SSF50494">
    <property type="entry name" value="Trypsin-like serine proteases"/>
    <property type="match status" value="1"/>
</dbReference>
<gene>
    <name evidence="4" type="ORF">FG486_12080</name>
</gene>
<reference evidence="4 5" key="1">
    <citation type="journal article" date="1994" name="Int. J. Syst. Bacteriol.">
        <title>Phylogenetic positions of novel aerobic, bacteriochlorophyll a-containing bacteria and description of Roseococcus thiosulfatophilus gen. nov., sp. nov., Erythromicrobium ramosum gen. nov., sp. nov., and Erythrobacter litoralis sp. nov.</title>
        <authorList>
            <person name="Yurkov V."/>
            <person name="Stackebrandt E."/>
            <person name="Holmes A."/>
            <person name="Fuerst J.A."/>
            <person name="Hugenholtz P."/>
            <person name="Golecki J."/>
            <person name="Gad'on N."/>
            <person name="Gorlenko V.M."/>
            <person name="Kompantseva E.I."/>
            <person name="Drews G."/>
        </authorList>
    </citation>
    <scope>NUCLEOTIDE SEQUENCE [LARGE SCALE GENOMIC DNA]</scope>
    <source>
        <strain evidence="4 5">KR-99</strain>
    </source>
</reference>
<keyword evidence="2 4" id="KW-0645">Protease</keyword>
<evidence type="ECO:0000313" key="5">
    <source>
        <dbReference type="Proteomes" id="UP000589292"/>
    </source>
</evidence>
<dbReference type="Pfam" id="PF00089">
    <property type="entry name" value="Trypsin"/>
    <property type="match status" value="1"/>
</dbReference>
<keyword evidence="5" id="KW-1185">Reference proteome</keyword>
<dbReference type="InterPro" id="IPR043504">
    <property type="entry name" value="Peptidase_S1_PA_chymotrypsin"/>
</dbReference>
<evidence type="ECO:0000313" key="4">
    <source>
        <dbReference type="EMBL" id="MBA1375078.1"/>
    </source>
</evidence>
<dbReference type="GO" id="GO:0006508">
    <property type="term" value="P:proteolysis"/>
    <property type="evidence" value="ECO:0007669"/>
    <property type="project" value="UniProtKB-KW"/>
</dbReference>
<dbReference type="PROSITE" id="PS00134">
    <property type="entry name" value="TRYPSIN_HIS"/>
    <property type="match status" value="1"/>
</dbReference>
<evidence type="ECO:0000256" key="1">
    <source>
        <dbReference type="ARBA" id="ARBA00023157"/>
    </source>
</evidence>
<name>A0A7V8RES5_9SPHN</name>
<dbReference type="Proteomes" id="UP000589292">
    <property type="component" value="Unassembled WGS sequence"/>
</dbReference>
<dbReference type="FunFam" id="2.40.10.10:FF:000068">
    <property type="entry name" value="transmembrane protease serine 2"/>
    <property type="match status" value="1"/>
</dbReference>
<evidence type="ECO:0000256" key="2">
    <source>
        <dbReference type="RuleBase" id="RU363034"/>
    </source>
</evidence>
<dbReference type="InterPro" id="IPR001314">
    <property type="entry name" value="Peptidase_S1A"/>
</dbReference>
<dbReference type="GO" id="GO:0004252">
    <property type="term" value="F:serine-type endopeptidase activity"/>
    <property type="evidence" value="ECO:0007669"/>
    <property type="project" value="InterPro"/>
</dbReference>
<keyword evidence="2" id="KW-0720">Serine protease</keyword>
<dbReference type="RefSeq" id="WP_181267663.1">
    <property type="nucleotide sequence ID" value="NZ_BAAAGB010000001.1"/>
</dbReference>
<dbReference type="Pfam" id="PF14326">
    <property type="entry name" value="DUF4384"/>
    <property type="match status" value="1"/>
</dbReference>
<dbReference type="InterPro" id="IPR025493">
    <property type="entry name" value="DUF4384"/>
</dbReference>
<accession>A0A7V8RES5</accession>
<dbReference type="PANTHER" id="PTHR24252:SF7">
    <property type="entry name" value="HYALIN"/>
    <property type="match status" value="1"/>
</dbReference>
<dbReference type="PRINTS" id="PR00722">
    <property type="entry name" value="CHYMOTRYPSIN"/>
</dbReference>
<organism evidence="4 5">
    <name type="scientific">Sphingomonas ursincola</name>
    <dbReference type="NCBI Taxonomy" id="56361"/>
    <lineage>
        <taxon>Bacteria</taxon>
        <taxon>Pseudomonadati</taxon>
        <taxon>Pseudomonadota</taxon>
        <taxon>Alphaproteobacteria</taxon>
        <taxon>Sphingomonadales</taxon>
        <taxon>Sphingomonadaceae</taxon>
        <taxon>Sphingomonas</taxon>
    </lineage>
</organism>